<evidence type="ECO:0008006" key="2">
    <source>
        <dbReference type="Google" id="ProtNLM"/>
    </source>
</evidence>
<sequence length="120" mass="13725">MSHGGFLRQHSDDTELANHMMHDYTKACLDDQTRGMCDFAVKLTLNPSGNTKADLQKLRDLGLNEQQVLSTVLITCNFNFMTRLADGLGVEIQEGRFEDAKRWMSSEVQAMPWLMDRKEK</sequence>
<dbReference type="PANTHER" id="PTHR35446:SF2">
    <property type="entry name" value="CARBOXYMUCONOLACTONE DECARBOXYLASE-LIKE DOMAIN-CONTAINING PROTEIN"/>
    <property type="match status" value="1"/>
</dbReference>
<proteinExistence type="predicted"/>
<dbReference type="InterPro" id="IPR029032">
    <property type="entry name" value="AhpD-like"/>
</dbReference>
<dbReference type="SUPFAM" id="SSF69118">
    <property type="entry name" value="AhpD-like"/>
    <property type="match status" value="1"/>
</dbReference>
<protein>
    <recommendedName>
        <fullName evidence="2">Carboxymuconolactone decarboxylase-like domain-containing protein</fullName>
    </recommendedName>
</protein>
<name>A0A381QN38_9ZZZZ</name>
<dbReference type="Gene3D" id="1.20.1290.10">
    <property type="entry name" value="AhpD-like"/>
    <property type="match status" value="1"/>
</dbReference>
<accession>A0A381QN38</accession>
<dbReference type="EMBL" id="UINC01001420">
    <property type="protein sequence ID" value="SUZ80258.1"/>
    <property type="molecule type" value="Genomic_DNA"/>
</dbReference>
<evidence type="ECO:0000313" key="1">
    <source>
        <dbReference type="EMBL" id="SUZ80258.1"/>
    </source>
</evidence>
<organism evidence="1">
    <name type="scientific">marine metagenome</name>
    <dbReference type="NCBI Taxonomy" id="408172"/>
    <lineage>
        <taxon>unclassified sequences</taxon>
        <taxon>metagenomes</taxon>
        <taxon>ecological metagenomes</taxon>
    </lineage>
</organism>
<reference evidence="1" key="1">
    <citation type="submission" date="2018-05" db="EMBL/GenBank/DDBJ databases">
        <authorList>
            <person name="Lanie J.A."/>
            <person name="Ng W.-L."/>
            <person name="Kazmierczak K.M."/>
            <person name="Andrzejewski T.M."/>
            <person name="Davidsen T.M."/>
            <person name="Wayne K.J."/>
            <person name="Tettelin H."/>
            <person name="Glass J.I."/>
            <person name="Rusch D."/>
            <person name="Podicherti R."/>
            <person name="Tsui H.-C.T."/>
            <person name="Winkler M.E."/>
        </authorList>
    </citation>
    <scope>NUCLEOTIDE SEQUENCE</scope>
</reference>
<gene>
    <name evidence="1" type="ORF">METZ01_LOCUS33112</name>
</gene>
<dbReference type="PANTHER" id="PTHR35446">
    <property type="entry name" value="SI:CH211-175M2.5"/>
    <property type="match status" value="1"/>
</dbReference>
<dbReference type="AlphaFoldDB" id="A0A381QN38"/>